<dbReference type="EMBL" id="KQ417290">
    <property type="protein sequence ID" value="KOF92724.1"/>
    <property type="molecule type" value="Genomic_DNA"/>
</dbReference>
<protein>
    <submittedName>
        <fullName evidence="2">Uncharacterized protein</fullName>
    </submittedName>
</protein>
<evidence type="ECO:0000256" key="1">
    <source>
        <dbReference type="SAM" id="MobiDB-lite"/>
    </source>
</evidence>
<sequence>MMKMLKPLKNSKVKNSKNNNLNPYTLGCHNTREHLLANAEKHAWTRGIYIRLYHN</sequence>
<feature type="region of interest" description="Disordered" evidence="1">
    <location>
        <begin position="1"/>
        <end position="25"/>
    </location>
</feature>
<accession>A0A0L8HU52</accession>
<organism evidence="2">
    <name type="scientific">Octopus bimaculoides</name>
    <name type="common">California two-spotted octopus</name>
    <dbReference type="NCBI Taxonomy" id="37653"/>
    <lineage>
        <taxon>Eukaryota</taxon>
        <taxon>Metazoa</taxon>
        <taxon>Spiralia</taxon>
        <taxon>Lophotrochozoa</taxon>
        <taxon>Mollusca</taxon>
        <taxon>Cephalopoda</taxon>
        <taxon>Coleoidea</taxon>
        <taxon>Octopodiformes</taxon>
        <taxon>Octopoda</taxon>
        <taxon>Incirrata</taxon>
        <taxon>Octopodidae</taxon>
        <taxon>Octopus</taxon>
    </lineage>
</organism>
<name>A0A0L8HU52_OCTBM</name>
<dbReference type="AlphaFoldDB" id="A0A0L8HU52"/>
<evidence type="ECO:0000313" key="2">
    <source>
        <dbReference type="EMBL" id="KOF92724.1"/>
    </source>
</evidence>
<reference evidence="2" key="1">
    <citation type="submission" date="2015-07" db="EMBL/GenBank/DDBJ databases">
        <title>MeaNS - Measles Nucleotide Surveillance Program.</title>
        <authorList>
            <person name="Tran T."/>
            <person name="Druce J."/>
        </authorList>
    </citation>
    <scope>NUCLEOTIDE SEQUENCE</scope>
    <source>
        <strain evidence="2">UCB-OBI-ISO-001</strain>
        <tissue evidence="2">Gonad</tissue>
    </source>
</reference>
<gene>
    <name evidence="2" type="ORF">OCBIM_22006034mg</name>
</gene>
<proteinExistence type="predicted"/>